<feature type="region of interest" description="Disordered" evidence="1">
    <location>
        <begin position="69"/>
        <end position="117"/>
    </location>
</feature>
<evidence type="ECO:0000256" key="1">
    <source>
        <dbReference type="SAM" id="MobiDB-lite"/>
    </source>
</evidence>
<protein>
    <submittedName>
        <fullName evidence="3">Uncharacterized protein</fullName>
    </submittedName>
</protein>
<keyword evidence="2" id="KW-0812">Transmembrane</keyword>
<reference evidence="3 4" key="1">
    <citation type="submission" date="2020-08" db="EMBL/GenBank/DDBJ databases">
        <title>Genome sequence of Phycicoccus endophyticus JCM 31784T.</title>
        <authorList>
            <person name="Hyun D.-W."/>
            <person name="Bae J.-W."/>
        </authorList>
    </citation>
    <scope>NUCLEOTIDE SEQUENCE [LARGE SCALE GENOMIC DNA]</scope>
    <source>
        <strain evidence="3 4">JCM 31784</strain>
    </source>
</reference>
<keyword evidence="2" id="KW-0472">Membrane</keyword>
<feature type="region of interest" description="Disordered" evidence="1">
    <location>
        <begin position="373"/>
        <end position="401"/>
    </location>
</feature>
<feature type="compositionally biased region" description="Pro residues" evidence="1">
    <location>
        <begin position="383"/>
        <end position="395"/>
    </location>
</feature>
<dbReference type="AlphaFoldDB" id="A0A7G9QYZ7"/>
<dbReference type="RefSeq" id="WP_187566536.1">
    <property type="nucleotide sequence ID" value="NZ_CP060712.1"/>
</dbReference>
<keyword evidence="2" id="KW-1133">Transmembrane helix</keyword>
<sequence length="401" mass="42344">MTWSLLAAGGAVLAVLAAAWWLGRQRLGEASATAPGPTFGLAVRGYRMDQVDEVVDLLERQVAEREREARALRGEEAAGTSAGEVSGRRGDADPGDEPPPRRRPVAGPGPATGRPARLRPADLLAPLLYLGVAGYVTMHLLAAVRTGYLSQGVQDQQAFEWYFGATAHNLATLANPLASDLQNYPTGVNLMANASVLGLGVPLAPLTLLAGPQVTFVLVELAGLTLTASAWYWLLRRRLPVHPAAAFLGGLLAGFGPGMVSHANGHPNFVVQALVPVVIDRLLRLAEGRRPVRDGVVLGLLAAWQVLIGEEVLLLAGVGVLVAGAVLAVHRGVRWRQLLVGLGVGAGVALTLVGVPLWWQFFGPQSYTSIWHPRRATTSPPSGAGPPAPWVPTPGPRRRCR</sequence>
<evidence type="ECO:0000256" key="2">
    <source>
        <dbReference type="SAM" id="Phobius"/>
    </source>
</evidence>
<organism evidence="3 4">
    <name type="scientific">Phycicoccus endophyticus</name>
    <dbReference type="NCBI Taxonomy" id="1690220"/>
    <lineage>
        <taxon>Bacteria</taxon>
        <taxon>Bacillati</taxon>
        <taxon>Actinomycetota</taxon>
        <taxon>Actinomycetes</taxon>
        <taxon>Micrococcales</taxon>
        <taxon>Intrasporangiaceae</taxon>
        <taxon>Phycicoccus</taxon>
    </lineage>
</organism>
<keyword evidence="4" id="KW-1185">Reference proteome</keyword>
<dbReference type="KEGG" id="pei:H9L10_09590"/>
<feature type="transmembrane region" description="Helical" evidence="2">
    <location>
        <begin position="312"/>
        <end position="329"/>
    </location>
</feature>
<feature type="transmembrane region" description="Helical" evidence="2">
    <location>
        <begin position="216"/>
        <end position="234"/>
    </location>
</feature>
<feature type="compositionally biased region" description="Low complexity" evidence="1">
    <location>
        <begin position="105"/>
        <end position="115"/>
    </location>
</feature>
<proteinExistence type="predicted"/>
<name>A0A7G9QYZ7_9MICO</name>
<feature type="transmembrane region" description="Helical" evidence="2">
    <location>
        <begin position="123"/>
        <end position="141"/>
    </location>
</feature>
<dbReference type="EMBL" id="CP060712">
    <property type="protein sequence ID" value="QNN48572.1"/>
    <property type="molecule type" value="Genomic_DNA"/>
</dbReference>
<dbReference type="Proteomes" id="UP000515976">
    <property type="component" value="Chromosome"/>
</dbReference>
<evidence type="ECO:0000313" key="3">
    <source>
        <dbReference type="EMBL" id="QNN48572.1"/>
    </source>
</evidence>
<feature type="transmembrane region" description="Helical" evidence="2">
    <location>
        <begin position="338"/>
        <end position="359"/>
    </location>
</feature>
<evidence type="ECO:0000313" key="4">
    <source>
        <dbReference type="Proteomes" id="UP000515976"/>
    </source>
</evidence>
<gene>
    <name evidence="3" type="ORF">H9L10_09590</name>
</gene>
<feature type="transmembrane region" description="Helical" evidence="2">
    <location>
        <begin position="6"/>
        <end position="23"/>
    </location>
</feature>
<accession>A0A7G9QYZ7</accession>
<feature type="transmembrane region" description="Helical" evidence="2">
    <location>
        <begin position="241"/>
        <end position="260"/>
    </location>
</feature>